<dbReference type="RefSeq" id="WP_025704208.1">
    <property type="nucleotide sequence ID" value="NZ_CP009287.1"/>
</dbReference>
<proteinExistence type="predicted"/>
<dbReference type="eggNOG" id="ENOG50306AI">
    <property type="taxonomic scope" value="Bacteria"/>
</dbReference>
<organism evidence="1 2">
    <name type="scientific">Paenibacillus graminis</name>
    <dbReference type="NCBI Taxonomy" id="189425"/>
    <lineage>
        <taxon>Bacteria</taxon>
        <taxon>Bacillati</taxon>
        <taxon>Bacillota</taxon>
        <taxon>Bacilli</taxon>
        <taxon>Bacillales</taxon>
        <taxon>Paenibacillaceae</taxon>
        <taxon>Paenibacillus</taxon>
    </lineage>
</organism>
<sequence>MEEVRIQKKDRTVSFRVIEEAGEFIVFDMSLSNPSGSRTNYSGKQFQEAWKAVESILGETAIPDEIIKYANS</sequence>
<evidence type="ECO:0000313" key="2">
    <source>
        <dbReference type="Proteomes" id="UP000029500"/>
    </source>
</evidence>
<dbReference type="AlphaFoldDB" id="A0A089MA38"/>
<dbReference type="KEGG" id="pgm:PGRAT_17470"/>
<name>A0A089MA38_9BACL</name>
<dbReference type="Proteomes" id="UP000029500">
    <property type="component" value="Chromosome"/>
</dbReference>
<dbReference type="OrthoDB" id="2640760at2"/>
<dbReference type="EMBL" id="CP009287">
    <property type="protein sequence ID" value="AIQ69220.1"/>
    <property type="molecule type" value="Genomic_DNA"/>
</dbReference>
<accession>A0A089MA38</accession>
<keyword evidence="2" id="KW-1185">Reference proteome</keyword>
<protein>
    <submittedName>
        <fullName evidence="1">Uncharacterized protein</fullName>
    </submittedName>
</protein>
<gene>
    <name evidence="1" type="ORF">PGRAT_17470</name>
</gene>
<dbReference type="HOGENOM" id="CLU_2718489_0_0_9"/>
<evidence type="ECO:0000313" key="1">
    <source>
        <dbReference type="EMBL" id="AIQ69220.1"/>
    </source>
</evidence>
<reference evidence="1 2" key="1">
    <citation type="submission" date="2014-08" db="EMBL/GenBank/DDBJ databases">
        <title>Comparative genomics of the Paenibacillus odorifer group.</title>
        <authorList>
            <person name="den Bakker H.C."/>
            <person name="Tsai Y.-C."/>
            <person name="Martin N."/>
            <person name="Korlach J."/>
            <person name="Wiedmann M."/>
        </authorList>
    </citation>
    <scope>NUCLEOTIDE SEQUENCE [LARGE SCALE GENOMIC DNA]</scope>
    <source>
        <strain evidence="1 2">DSM 15220</strain>
    </source>
</reference>